<evidence type="ECO:0000313" key="3">
    <source>
        <dbReference type="Proteomes" id="UP000754644"/>
    </source>
</evidence>
<organism evidence="2 3">
    <name type="scientific">SAR86 cluster bacterium</name>
    <dbReference type="NCBI Taxonomy" id="2030880"/>
    <lineage>
        <taxon>Bacteria</taxon>
        <taxon>Pseudomonadati</taxon>
        <taxon>Pseudomonadota</taxon>
        <taxon>Gammaproteobacteria</taxon>
        <taxon>SAR86 cluster</taxon>
    </lineage>
</organism>
<protein>
    <recommendedName>
        <fullName evidence="4">Cytochrome c domain-containing protein</fullName>
    </recommendedName>
</protein>
<feature type="signal peptide" evidence="1">
    <location>
        <begin position="1"/>
        <end position="22"/>
    </location>
</feature>
<evidence type="ECO:0000313" key="2">
    <source>
        <dbReference type="EMBL" id="NQV64413.1"/>
    </source>
</evidence>
<sequence length="376" mass="40202">MLKRLRSGLLAAMLLCVGCAPGGVVVHETAPAALSAWGLMTSDGQQLQLGAGVTPYQLNATLFTDYAHKLRTVSLPPGTQATVMPDGRLDFPLGTVISKTFFYPRVSGALVQVVDAESVLDASLGRNGGLDLTQVQLIETRLLVRRSSGWVGLPYVWNATQTEASLEVTGDIKSLTLVHQETATATDFPYIVPDQNQCAGCHNTDTASRQMNPIGPRLANLNRSLTGKVPDLNQLDYWQQLGILQLDGTVADQPRLVAWQDATQNLNDRARSYLDSNCGHCHSSTGAGDTSGLYLDIGTNNPVRLGECKLPIAAGQGTGGHRFSIVPGDPEHSILVFRMQTRDPGAMMPELGRSLVHAEGVDLISAWIAALPGHCS</sequence>
<keyword evidence="1" id="KW-0732">Signal</keyword>
<evidence type="ECO:0000256" key="1">
    <source>
        <dbReference type="SAM" id="SignalP"/>
    </source>
</evidence>
<evidence type="ECO:0008006" key="4">
    <source>
        <dbReference type="Google" id="ProtNLM"/>
    </source>
</evidence>
<dbReference type="InterPro" id="IPR036909">
    <property type="entry name" value="Cyt_c-like_dom_sf"/>
</dbReference>
<dbReference type="Proteomes" id="UP000754644">
    <property type="component" value="Unassembled WGS sequence"/>
</dbReference>
<dbReference type="EMBL" id="JABMOJ010000125">
    <property type="protein sequence ID" value="NQV64413.1"/>
    <property type="molecule type" value="Genomic_DNA"/>
</dbReference>
<dbReference type="GO" id="GO:0009055">
    <property type="term" value="F:electron transfer activity"/>
    <property type="evidence" value="ECO:0007669"/>
    <property type="project" value="InterPro"/>
</dbReference>
<accession>A0A972VUD7</accession>
<feature type="chain" id="PRO_5037156693" description="Cytochrome c domain-containing protein" evidence="1">
    <location>
        <begin position="23"/>
        <end position="376"/>
    </location>
</feature>
<gene>
    <name evidence="2" type="ORF">HQ497_03515</name>
</gene>
<name>A0A972VUD7_9GAMM</name>
<proteinExistence type="predicted"/>
<dbReference type="NCBIfam" id="TIGR03806">
    <property type="entry name" value="chp_HNE_0200"/>
    <property type="match status" value="1"/>
</dbReference>
<dbReference type="GO" id="GO:0020037">
    <property type="term" value="F:heme binding"/>
    <property type="evidence" value="ECO:0007669"/>
    <property type="project" value="InterPro"/>
</dbReference>
<comment type="caution">
    <text evidence="2">The sequence shown here is derived from an EMBL/GenBank/DDBJ whole genome shotgun (WGS) entry which is preliminary data.</text>
</comment>
<reference evidence="2" key="1">
    <citation type="submission" date="2020-05" db="EMBL/GenBank/DDBJ databases">
        <title>Sulfur intermediates as new biogeochemical hubs in an aquatic model microbial ecosystem.</title>
        <authorList>
            <person name="Vigneron A."/>
        </authorList>
    </citation>
    <scope>NUCLEOTIDE SEQUENCE</scope>
    <source>
        <strain evidence="2">Bin.250</strain>
    </source>
</reference>
<dbReference type="InterPro" id="IPR022269">
    <property type="entry name" value="SO_2930-like_C"/>
</dbReference>
<dbReference type="AlphaFoldDB" id="A0A972VUD7"/>
<dbReference type="SUPFAM" id="SSF46626">
    <property type="entry name" value="Cytochrome c"/>
    <property type="match status" value="1"/>
</dbReference>